<proteinExistence type="predicted"/>
<keyword evidence="2" id="KW-1185">Reference proteome</keyword>
<dbReference type="EMBL" id="MU267620">
    <property type="protein sequence ID" value="KAH7914008.1"/>
    <property type="molecule type" value="Genomic_DNA"/>
</dbReference>
<gene>
    <name evidence="1" type="ORF">BJ138DRAFT_504461</name>
</gene>
<accession>A0ACB8AMQ6</accession>
<protein>
    <submittedName>
        <fullName evidence="1">SRP40, C-terminal domain-containing protein</fullName>
    </submittedName>
</protein>
<evidence type="ECO:0000313" key="2">
    <source>
        <dbReference type="Proteomes" id="UP000790377"/>
    </source>
</evidence>
<sequence length="307" mass="34912">MIVMTTQAPRTLIPGRNRPHVNRKQLLRQALLPPIRMTMKRSRKRLPKAKNYQRTVPVPHRLAQMKMIRRPRRRPPRGKKLLRTVSAHQSHRQMKRMARPLKTQRKITKDDTKTPKKTFKGKKAAKDSPSLSSESPSDEEDDKTTKDTKDSSDSSSSSDSSDEDDENPAAANSVTAPNREELQVIKKRRTTEDGSAVATAVLTTARDHQDTNIEVSVSSNGKGNGKPPRKTNERFSRIKPQNLPTEYMFDNGYEAKGGNTNDYGERAHRDLIVTRGQGFRKEKNKKKRGSYHGGEITMQTHSIKFDY</sequence>
<name>A0ACB8AMQ6_9AGAM</name>
<reference evidence="1" key="1">
    <citation type="journal article" date="2021" name="New Phytol.">
        <title>Evolutionary innovations through gain and loss of genes in the ectomycorrhizal Boletales.</title>
        <authorList>
            <person name="Wu G."/>
            <person name="Miyauchi S."/>
            <person name="Morin E."/>
            <person name="Kuo A."/>
            <person name="Drula E."/>
            <person name="Varga T."/>
            <person name="Kohler A."/>
            <person name="Feng B."/>
            <person name="Cao Y."/>
            <person name="Lipzen A."/>
            <person name="Daum C."/>
            <person name="Hundley H."/>
            <person name="Pangilinan J."/>
            <person name="Johnson J."/>
            <person name="Barry K."/>
            <person name="LaButti K."/>
            <person name="Ng V."/>
            <person name="Ahrendt S."/>
            <person name="Min B."/>
            <person name="Choi I.G."/>
            <person name="Park H."/>
            <person name="Plett J.M."/>
            <person name="Magnuson J."/>
            <person name="Spatafora J.W."/>
            <person name="Nagy L.G."/>
            <person name="Henrissat B."/>
            <person name="Grigoriev I.V."/>
            <person name="Yang Z.L."/>
            <person name="Xu J."/>
            <person name="Martin F.M."/>
        </authorList>
    </citation>
    <scope>NUCLEOTIDE SEQUENCE</scope>
    <source>
        <strain evidence="1">ATCC 28755</strain>
    </source>
</reference>
<organism evidence="1 2">
    <name type="scientific">Hygrophoropsis aurantiaca</name>
    <dbReference type="NCBI Taxonomy" id="72124"/>
    <lineage>
        <taxon>Eukaryota</taxon>
        <taxon>Fungi</taxon>
        <taxon>Dikarya</taxon>
        <taxon>Basidiomycota</taxon>
        <taxon>Agaricomycotina</taxon>
        <taxon>Agaricomycetes</taxon>
        <taxon>Agaricomycetidae</taxon>
        <taxon>Boletales</taxon>
        <taxon>Coniophorineae</taxon>
        <taxon>Hygrophoropsidaceae</taxon>
        <taxon>Hygrophoropsis</taxon>
    </lineage>
</organism>
<comment type="caution">
    <text evidence="1">The sequence shown here is derived from an EMBL/GenBank/DDBJ whole genome shotgun (WGS) entry which is preliminary data.</text>
</comment>
<dbReference type="Proteomes" id="UP000790377">
    <property type="component" value="Unassembled WGS sequence"/>
</dbReference>
<evidence type="ECO:0000313" key="1">
    <source>
        <dbReference type="EMBL" id="KAH7914008.1"/>
    </source>
</evidence>